<dbReference type="Proteomes" id="UP000186609">
    <property type="component" value="Chromosome"/>
</dbReference>
<name>A0A1P8JQY1_9BURK</name>
<keyword evidence="3" id="KW-1185">Reference proteome</keyword>
<keyword evidence="1" id="KW-0732">Signal</keyword>
<dbReference type="CDD" id="cd14789">
    <property type="entry name" value="Tiki"/>
    <property type="match status" value="1"/>
</dbReference>
<feature type="chain" id="PRO_5012184989" description="TraB/GumN family protein" evidence="1">
    <location>
        <begin position="23"/>
        <end position="332"/>
    </location>
</feature>
<dbReference type="EMBL" id="CP019236">
    <property type="protein sequence ID" value="APW36135.1"/>
    <property type="molecule type" value="Genomic_DNA"/>
</dbReference>
<dbReference type="KEGG" id="rhy:RD110_02025"/>
<evidence type="ECO:0000313" key="3">
    <source>
        <dbReference type="Proteomes" id="UP000186609"/>
    </source>
</evidence>
<evidence type="ECO:0000256" key="1">
    <source>
        <dbReference type="SAM" id="SignalP"/>
    </source>
</evidence>
<gene>
    <name evidence="2" type="ORF">RD110_02025</name>
</gene>
<evidence type="ECO:0008006" key="4">
    <source>
        <dbReference type="Google" id="ProtNLM"/>
    </source>
</evidence>
<dbReference type="PANTHER" id="PTHR40590:SF1">
    <property type="entry name" value="CYTOPLASMIC PROTEIN"/>
    <property type="match status" value="1"/>
</dbReference>
<feature type="signal peptide" evidence="1">
    <location>
        <begin position="1"/>
        <end position="22"/>
    </location>
</feature>
<dbReference type="RefSeq" id="WP_076196206.1">
    <property type="nucleotide sequence ID" value="NZ_CP019236.1"/>
</dbReference>
<dbReference type="InterPro" id="IPR002816">
    <property type="entry name" value="TraB/PrgY/GumN_fam"/>
</dbReference>
<accession>A0A1P8JQY1</accession>
<dbReference type="Pfam" id="PF01963">
    <property type="entry name" value="TraB_PrgY_gumN"/>
    <property type="match status" value="1"/>
</dbReference>
<dbReference type="AlphaFoldDB" id="A0A1P8JQY1"/>
<proteinExistence type="predicted"/>
<protein>
    <recommendedName>
        <fullName evidence="4">TraB/GumN family protein</fullName>
    </recommendedName>
</protein>
<sequence>MRIVRQVLLAAIGVLGLHAVHAADSVPTCPSAPQPVAQAEATAGMRTARDRGFLWRLEKDGRTSWLYGTIHVAKRNWMYPGPATRRALHDADSVALELDVLDPAIAAELSTAITARADAPPLPAGLARRVQAQAAAACLGEGLGRMRPEMQVMTLAVLSGRARGLDPAYGIDVFLAGYARGLKKAVVSLETPAQQMSLLLSDDPAEVAQTVEDVLQSLESKNAGPQLDRLAGAWDEGRLADLENYADWCECLDTPERRKSYDALVIGRNPSLARHVADIHQSGHSVFAAVGALHMVGPQGLPMLLAALGFNVERVFFASPRMGGQSASDARP</sequence>
<dbReference type="OrthoDB" id="9025834at2"/>
<dbReference type="InterPro" id="IPR047111">
    <property type="entry name" value="YbaP-like"/>
</dbReference>
<organism evidence="2 3">
    <name type="scientific">Rhodoferax koreensis</name>
    <dbReference type="NCBI Taxonomy" id="1842727"/>
    <lineage>
        <taxon>Bacteria</taxon>
        <taxon>Pseudomonadati</taxon>
        <taxon>Pseudomonadota</taxon>
        <taxon>Betaproteobacteria</taxon>
        <taxon>Burkholderiales</taxon>
        <taxon>Comamonadaceae</taxon>
        <taxon>Rhodoferax</taxon>
    </lineage>
</organism>
<dbReference type="PANTHER" id="PTHR40590">
    <property type="entry name" value="CYTOPLASMIC PROTEIN-RELATED"/>
    <property type="match status" value="1"/>
</dbReference>
<evidence type="ECO:0000313" key="2">
    <source>
        <dbReference type="EMBL" id="APW36135.1"/>
    </source>
</evidence>
<reference evidence="2 3" key="1">
    <citation type="submission" date="2017-01" db="EMBL/GenBank/DDBJ databases">
        <authorList>
            <person name="Mah S.A."/>
            <person name="Swanson W.J."/>
            <person name="Moy G.W."/>
            <person name="Vacquier V.D."/>
        </authorList>
    </citation>
    <scope>NUCLEOTIDE SEQUENCE [LARGE SCALE GENOMIC DNA]</scope>
    <source>
        <strain evidence="2 3">DCY110</strain>
    </source>
</reference>
<dbReference type="STRING" id="1842727.RD110_02025"/>